<dbReference type="EC" id="3.5.1.-" evidence="3"/>
<name>A0A5R9LNP2_9ENTR</name>
<evidence type="ECO:0000313" key="4">
    <source>
        <dbReference type="Proteomes" id="UP000307430"/>
    </source>
</evidence>
<dbReference type="NCBIfam" id="TIGR03938">
    <property type="entry name" value="deacetyl_PgaB"/>
    <property type="match status" value="1"/>
</dbReference>
<dbReference type="Gene3D" id="3.20.20.370">
    <property type="entry name" value="Glycoside hydrolase/deacetylase"/>
    <property type="match status" value="1"/>
</dbReference>
<dbReference type="GO" id="GO:0043708">
    <property type="term" value="P:cell adhesion involved in biofilm formation"/>
    <property type="evidence" value="ECO:0007669"/>
    <property type="project" value="InterPro"/>
</dbReference>
<sequence length="671" mass="76581">MLSKSIRISLIVIGWLWVISGPYAQSITFLAPKERPQLEMNKPWPKNKFLVLAYHDVEDGPADQRYLAVRTSALNDQISWLLHNGYHAVSVQDILDAHNGLNTLPEKAFLLSFDDGYSSFYTRVWPLLKAWNVPALWAPVGSWVDTPLQQQVDFGGLMTPRERFATWDMVQELSRSPLVEIGVHTWASHYGILANPQGSHEPAIANRRYDKDSGRYESDRQFSRRVSQDVSKITEKIKQVTGKTPRAWVWPYGAASGTTLAIAKSQGYQLAFTLNDGLADVRDLEDIPRLLISGNPSIKAFSNSVTQIQESSPVRVVHVDLDYVYDKNPVQQTKNIDRLIQRIFDMKINYVFLQAFSDPLGDGNIKSLYFPNRWLPMRADLFNFVAWQLRSRAGVKVYAWMPVLSFDLDPSLPRVQRQEPQTGRSQKSVSPYIRLSPWDARVRKQIVDIYEDLARYASFDGILFHDDAVLTDFEDAGPAAMTAWHEAGFTGDIDTIRNNASQLHAWSRFKSQALIQFTQTLSSAVKSVRGPQVKTARNIFAMPILEPESETWFAQNLDDFLATYDWTVPMAMPLMESVPSSESDAWLSRLVHAVASRPAALDKTIFELQARDWNRQQQNGISDKQLGEWMRQLQLNGVKNYGYYPDDFINNQPDISRIRPEFSSYWYPAND</sequence>
<accession>A0A5R9LNP2</accession>
<dbReference type="GO" id="GO:0005975">
    <property type="term" value="P:carbohydrate metabolic process"/>
    <property type="evidence" value="ECO:0007669"/>
    <property type="project" value="InterPro"/>
</dbReference>
<evidence type="ECO:0000256" key="1">
    <source>
        <dbReference type="ARBA" id="ARBA00022729"/>
    </source>
</evidence>
<reference evidence="3 4" key="1">
    <citation type="submission" date="2019-05" db="EMBL/GenBank/DDBJ databases">
        <title>Genome sequence of Klebsiella sp strain TOUT106.</title>
        <authorList>
            <person name="Rahi P."/>
            <person name="Chaudhari D."/>
        </authorList>
    </citation>
    <scope>NUCLEOTIDE SEQUENCE [LARGE SCALE GENOMIC DNA]</scope>
    <source>
        <strain evidence="3 4">TOUT106</strain>
    </source>
</reference>
<comment type="caution">
    <text evidence="3">The sequence shown here is derived from an EMBL/GenBank/DDBJ whole genome shotgun (WGS) entry which is preliminary data.</text>
</comment>
<evidence type="ECO:0000313" key="3">
    <source>
        <dbReference type="EMBL" id="TLV23419.1"/>
    </source>
</evidence>
<dbReference type="EMBL" id="VCHQ01000002">
    <property type="protein sequence ID" value="TLV23419.1"/>
    <property type="molecule type" value="Genomic_DNA"/>
</dbReference>
<dbReference type="SUPFAM" id="SSF88713">
    <property type="entry name" value="Glycoside hydrolase/deacetylase"/>
    <property type="match status" value="1"/>
</dbReference>
<dbReference type="GO" id="GO:0016810">
    <property type="term" value="F:hydrolase activity, acting on carbon-nitrogen (but not peptide) bonds"/>
    <property type="evidence" value="ECO:0007669"/>
    <property type="project" value="InterPro"/>
</dbReference>
<gene>
    <name evidence="3" type="primary">pgaB</name>
    <name evidence="3" type="ORF">FE839_01460</name>
</gene>
<dbReference type="RefSeq" id="WP_138358420.1">
    <property type="nucleotide sequence ID" value="NZ_VCHQ01000002.1"/>
</dbReference>
<dbReference type="Proteomes" id="UP000307430">
    <property type="component" value="Unassembled WGS sequence"/>
</dbReference>
<dbReference type="Pfam" id="PF14883">
    <property type="entry name" value="GHL13"/>
    <property type="match status" value="1"/>
</dbReference>
<dbReference type="Pfam" id="PF01522">
    <property type="entry name" value="Polysacc_deac_1"/>
    <property type="match status" value="1"/>
</dbReference>
<dbReference type="InterPro" id="IPR002509">
    <property type="entry name" value="NODB_dom"/>
</dbReference>
<dbReference type="InterPro" id="IPR032772">
    <property type="entry name" value="PGA_deacetylase_PgaB_C"/>
</dbReference>
<evidence type="ECO:0000259" key="2">
    <source>
        <dbReference type="PROSITE" id="PS51677"/>
    </source>
</evidence>
<proteinExistence type="predicted"/>
<dbReference type="InterPro" id="IPR051398">
    <property type="entry name" value="Polysacch_Deacetylase"/>
</dbReference>
<keyword evidence="3" id="KW-0378">Hydrolase</keyword>
<dbReference type="Gene3D" id="3.20.20.80">
    <property type="entry name" value="Glycosidases"/>
    <property type="match status" value="1"/>
</dbReference>
<dbReference type="NCBIfam" id="NF011177">
    <property type="entry name" value="PRK14582.1"/>
    <property type="match status" value="1"/>
</dbReference>
<dbReference type="PANTHER" id="PTHR34216:SF7">
    <property type="entry name" value="POLY-BETA-1,6-N-ACETYL-D-GLUCOSAMINE N-DEACETYLASE"/>
    <property type="match status" value="1"/>
</dbReference>
<dbReference type="AlphaFoldDB" id="A0A5R9LNP2"/>
<organism evidence="3 4">
    <name type="scientific">Klebsiella indica</name>
    <dbReference type="NCBI Taxonomy" id="2582917"/>
    <lineage>
        <taxon>Bacteria</taxon>
        <taxon>Pseudomonadati</taxon>
        <taxon>Pseudomonadota</taxon>
        <taxon>Gammaproteobacteria</taxon>
        <taxon>Enterobacterales</taxon>
        <taxon>Enterobacteriaceae</taxon>
        <taxon>Klebsiella/Raoultella group</taxon>
        <taxon>Klebsiella</taxon>
    </lineage>
</organism>
<dbReference type="InterPro" id="IPR011330">
    <property type="entry name" value="Glyco_hydro/deAcase_b/a-brl"/>
</dbReference>
<protein>
    <submittedName>
        <fullName evidence="3">Poly-beta-1,6-N-acetyl-D-glucosamine N-deacetylase PgaB</fullName>
        <ecNumber evidence="3">3.5.1.-</ecNumber>
    </submittedName>
</protein>
<keyword evidence="1" id="KW-0732">Signal</keyword>
<dbReference type="InterPro" id="IPR023854">
    <property type="entry name" value="PGA_deacetylase_PgaB"/>
</dbReference>
<feature type="domain" description="NodB homology" evidence="2">
    <location>
        <begin position="107"/>
        <end position="349"/>
    </location>
</feature>
<dbReference type="PROSITE" id="PS51677">
    <property type="entry name" value="NODB"/>
    <property type="match status" value="1"/>
</dbReference>
<dbReference type="PANTHER" id="PTHR34216">
    <property type="match status" value="1"/>
</dbReference>
<keyword evidence="4" id="KW-1185">Reference proteome</keyword>